<dbReference type="Proteomes" id="UP000281647">
    <property type="component" value="Unassembled WGS sequence"/>
</dbReference>
<evidence type="ECO:0000313" key="2">
    <source>
        <dbReference type="Proteomes" id="UP000281647"/>
    </source>
</evidence>
<organism evidence="1 2">
    <name type="scientific">Borborobacter arsenicus</name>
    <dbReference type="NCBI Taxonomy" id="1851146"/>
    <lineage>
        <taxon>Bacteria</taxon>
        <taxon>Pseudomonadati</taxon>
        <taxon>Pseudomonadota</taxon>
        <taxon>Alphaproteobacteria</taxon>
        <taxon>Hyphomicrobiales</taxon>
        <taxon>Phyllobacteriaceae</taxon>
        <taxon>Borborobacter</taxon>
    </lineage>
</organism>
<dbReference type="AlphaFoldDB" id="A0A432VA05"/>
<protein>
    <submittedName>
        <fullName evidence="1">Uncharacterized protein</fullName>
    </submittedName>
</protein>
<proteinExistence type="predicted"/>
<comment type="caution">
    <text evidence="1">The sequence shown here is derived from an EMBL/GenBank/DDBJ whole genome shotgun (WGS) entry which is preliminary data.</text>
</comment>
<sequence>MSTRRGGGPNRAGYNTDIEWAGRYTRDDALGICIGARGGRRFNDNPSEVPVLYEDAVLFWPNDKPEWREERWRFREQQEREYYE</sequence>
<name>A0A432VA05_9HYPH</name>
<accession>A0A432VA05</accession>
<keyword evidence="2" id="KW-1185">Reference proteome</keyword>
<gene>
    <name evidence="1" type="ORF">EET67_05035</name>
</gene>
<reference evidence="1 2" key="1">
    <citation type="submission" date="2018-11" db="EMBL/GenBank/DDBJ databases">
        <title>Pseudaminobacter arsenicus sp. nov., an arsenic-resistant bacterium isolated from arsenic-rich aquifers.</title>
        <authorList>
            <person name="Mu Y."/>
        </authorList>
    </citation>
    <scope>NUCLEOTIDE SEQUENCE [LARGE SCALE GENOMIC DNA]</scope>
    <source>
        <strain evidence="1 2">CB3</strain>
    </source>
</reference>
<dbReference type="EMBL" id="RKST01000003">
    <property type="protein sequence ID" value="RUM99007.1"/>
    <property type="molecule type" value="Genomic_DNA"/>
</dbReference>
<evidence type="ECO:0000313" key="1">
    <source>
        <dbReference type="EMBL" id="RUM99007.1"/>
    </source>
</evidence>